<organism evidence="2 3">
    <name type="scientific">Alkalicoccobacillus plakortidis</name>
    <dbReference type="NCBI Taxonomy" id="444060"/>
    <lineage>
        <taxon>Bacteria</taxon>
        <taxon>Bacillati</taxon>
        <taxon>Bacillota</taxon>
        <taxon>Bacilli</taxon>
        <taxon>Bacillales</taxon>
        <taxon>Bacillaceae</taxon>
        <taxon>Alkalicoccobacillus</taxon>
    </lineage>
</organism>
<dbReference type="PROSITE" id="PS51819">
    <property type="entry name" value="VOC"/>
    <property type="match status" value="1"/>
</dbReference>
<feature type="domain" description="VOC" evidence="1">
    <location>
        <begin position="2"/>
        <end position="109"/>
    </location>
</feature>
<gene>
    <name evidence="2" type="ORF">NDM98_23270</name>
</gene>
<dbReference type="EMBL" id="JAMQJY010000009">
    <property type="protein sequence ID" value="MCM2678034.1"/>
    <property type="molecule type" value="Genomic_DNA"/>
</dbReference>
<dbReference type="Proteomes" id="UP001203665">
    <property type="component" value="Unassembled WGS sequence"/>
</dbReference>
<dbReference type="InterPro" id="IPR029068">
    <property type="entry name" value="Glyas_Bleomycin-R_OHBP_Dase"/>
</dbReference>
<evidence type="ECO:0000313" key="3">
    <source>
        <dbReference type="Proteomes" id="UP001203665"/>
    </source>
</evidence>
<dbReference type="RefSeq" id="WP_251611928.1">
    <property type="nucleotide sequence ID" value="NZ_JAMQJY010000009.1"/>
</dbReference>
<name>A0ABT0XQ49_9BACI</name>
<evidence type="ECO:0000259" key="1">
    <source>
        <dbReference type="PROSITE" id="PS51819"/>
    </source>
</evidence>
<dbReference type="SUPFAM" id="SSF54593">
    <property type="entry name" value="Glyoxalase/Bleomycin resistance protein/Dihydroxybiphenyl dioxygenase"/>
    <property type="match status" value="1"/>
</dbReference>
<dbReference type="Pfam" id="PF00903">
    <property type="entry name" value="Glyoxalase"/>
    <property type="match status" value="1"/>
</dbReference>
<protein>
    <submittedName>
        <fullName evidence="2">VOC family protein</fullName>
    </submittedName>
</protein>
<evidence type="ECO:0000313" key="2">
    <source>
        <dbReference type="EMBL" id="MCM2678034.1"/>
    </source>
</evidence>
<accession>A0ABT0XQ49</accession>
<keyword evidence="3" id="KW-1185">Reference proteome</keyword>
<dbReference type="Gene3D" id="3.10.180.10">
    <property type="entry name" value="2,3-Dihydroxybiphenyl 1,2-Dioxygenase, domain 1"/>
    <property type="match status" value="1"/>
</dbReference>
<comment type="caution">
    <text evidence="2">The sequence shown here is derived from an EMBL/GenBank/DDBJ whole genome shotgun (WGS) entry which is preliminary data.</text>
</comment>
<proteinExistence type="predicted"/>
<sequence length="116" mass="13448">MKLLFLSHPVQNLKKSLDFYRDTLGFEEAWREGDHTVSLKLPETEVQLMLEVGEDSLTAGGVFLVESVDEFYDQNKEKLDFIRTPIDIPPGRYTIFQDTSKNIVRLIDFSNESYNN</sequence>
<dbReference type="InterPro" id="IPR004360">
    <property type="entry name" value="Glyas_Fos-R_dOase_dom"/>
</dbReference>
<reference evidence="2" key="1">
    <citation type="submission" date="2022-06" db="EMBL/GenBank/DDBJ databases">
        <title>Alkalicoccobacillus porphyridii sp. nov., isolated from a marine red alga, Porphyridium purpureum and reclassification of Shouchella plakortidis and Shouchella gibsonii as Alkalicoccobacillus plakortidis comb. nov. and Alkalicoccobacillus gibsonii comb. nov.</title>
        <authorList>
            <person name="Kim K.H."/>
            <person name="Lee J.K."/>
            <person name="Han D.M."/>
            <person name="Baek J.H."/>
            <person name="Jeon C.O."/>
        </authorList>
    </citation>
    <scope>NUCLEOTIDE SEQUENCE</scope>
    <source>
        <strain evidence="2">DSM 19153</strain>
    </source>
</reference>
<dbReference type="InterPro" id="IPR037523">
    <property type="entry name" value="VOC_core"/>
</dbReference>